<evidence type="ECO:0000256" key="1">
    <source>
        <dbReference type="SAM" id="MobiDB-lite"/>
    </source>
</evidence>
<gene>
    <name evidence="3" type="ORF">DM48_5549</name>
</gene>
<dbReference type="InterPro" id="IPR010344">
    <property type="entry name" value="YbjH"/>
</dbReference>
<feature type="chain" id="PRO_5043890167" description="Exopolysaccharide biosynthesis protein YbjH" evidence="2">
    <location>
        <begin position="33"/>
        <end position="774"/>
    </location>
</feature>
<proteinExistence type="predicted"/>
<feature type="region of interest" description="Disordered" evidence="1">
    <location>
        <begin position="752"/>
        <end position="774"/>
    </location>
</feature>
<accession>A0AAW3ESD2</accession>
<dbReference type="Pfam" id="PF06082">
    <property type="entry name" value="YjbH"/>
    <property type="match status" value="1"/>
</dbReference>
<dbReference type="Proteomes" id="UP000029590">
    <property type="component" value="Unassembled WGS sequence"/>
</dbReference>
<comment type="caution">
    <text evidence="3">The sequence shown here is derived from an EMBL/GenBank/DDBJ whole genome shotgun (WGS) entry which is preliminary data.</text>
</comment>
<keyword evidence="2" id="KW-0732">Signal</keyword>
<evidence type="ECO:0000256" key="2">
    <source>
        <dbReference type="SAM" id="SignalP"/>
    </source>
</evidence>
<evidence type="ECO:0008006" key="5">
    <source>
        <dbReference type="Google" id="ProtNLM"/>
    </source>
</evidence>
<evidence type="ECO:0000313" key="3">
    <source>
        <dbReference type="EMBL" id="KGC09575.1"/>
    </source>
</evidence>
<dbReference type="EMBL" id="JPGG01000018">
    <property type="protein sequence ID" value="KGC09575.1"/>
    <property type="molecule type" value="Genomic_DNA"/>
</dbReference>
<reference evidence="3 4" key="1">
    <citation type="submission" date="2014-04" db="EMBL/GenBank/DDBJ databases">
        <authorList>
            <person name="Bishop-Lilly K.A."/>
            <person name="Broomall S.M."/>
            <person name="Chain P.S."/>
            <person name="Chertkov O."/>
            <person name="Coyne S.R."/>
            <person name="Daligault H.E."/>
            <person name="Davenport K.W."/>
            <person name="Erkkila T."/>
            <person name="Frey K.G."/>
            <person name="Gibbons H.S."/>
            <person name="Gu W."/>
            <person name="Jaissle J."/>
            <person name="Johnson S.L."/>
            <person name="Koroleva G.I."/>
            <person name="Ladner J.T."/>
            <person name="Lo C.-C."/>
            <person name="Minogue T.D."/>
            <person name="Munk C."/>
            <person name="Palacios G.F."/>
            <person name="Redden C.L."/>
            <person name="Rosenzweig C.N."/>
            <person name="Scholz M.B."/>
            <person name="Teshima H."/>
            <person name="Xu Y."/>
        </authorList>
    </citation>
    <scope>NUCLEOTIDE SEQUENCE [LARGE SCALE GENOMIC DNA]</scope>
    <source>
        <strain evidence="4">gladioli</strain>
    </source>
</reference>
<evidence type="ECO:0000313" key="4">
    <source>
        <dbReference type="Proteomes" id="UP000029590"/>
    </source>
</evidence>
<name>A0AAW3ESD2_BURGA</name>
<organism evidence="3 4">
    <name type="scientific">Burkholderia gladioli</name>
    <name type="common">Pseudomonas marginata</name>
    <name type="synonym">Phytomonas marginata</name>
    <dbReference type="NCBI Taxonomy" id="28095"/>
    <lineage>
        <taxon>Bacteria</taxon>
        <taxon>Pseudomonadati</taxon>
        <taxon>Pseudomonadota</taxon>
        <taxon>Betaproteobacteria</taxon>
        <taxon>Burkholderiales</taxon>
        <taxon>Burkholderiaceae</taxon>
        <taxon>Burkholderia</taxon>
    </lineage>
</organism>
<dbReference type="AlphaFoldDB" id="A0AAW3ESD2"/>
<dbReference type="RefSeq" id="WP_036051545.1">
    <property type="nucleotide sequence ID" value="NZ_CADEVY010000004.1"/>
</dbReference>
<feature type="signal peptide" evidence="2">
    <location>
        <begin position="1"/>
        <end position="32"/>
    </location>
</feature>
<dbReference type="KEGG" id="bgo:BM43_3367"/>
<sequence length="774" mass="82167">MTYKNRKTKARHGLRIVALGAIQAFAGSAASAAPPALSALGPSGGLVIPYGFTLPQGTFEGQYNDYIDPRFGGTATKADVAWAGIGILPYVEATGGLVNYTGNVRPVFPGAESIVVRHLMANLKVAVPKWFRYQPDIAVGIDDIGGQTHFFRSTYGVVSQVLGPATLTLGYGSGDRLDGVFGGAELDVFHTGLSLLVEHDSKTPYAGIRYQSPSIRWLADASVVASLMRSLKSTNGVAERTAFSVGIQIPLGRRFDASRCEGGPCEARLARDAAGPAAAAQATAELGKGEAGELAVASAPRRDSDQASASVATASSMSPAVAWSALAASGRAAAPLAMQRIALAPAAEAGPTSLDAIVDALSAAGLERGRAGIVGRDLVVEYENHRYNQNEADALGIALGVAARHAGSEIDTIRVVIRKADQAIAEVSVDRGAYAAFLAGGSPTAADASLTMRMRPTYAASAIDWSTKTGRHSLVRFEIAPVTRYLYGTDYGNFDYSVGAELRAFVPLWRGAEFYASAIAPIANSRNMDDGRFYSAYRLRGGIADAALAQSFWIAPRVFNVTSVGKFDLQYLGVENETTAFVPGRPDVVRLKLAYLRREPGKDALPDEKSALLSYRWVQPSWKLWIEAGVARYVGGDKGPLLVATRWFDDVAFSFQAQHSGRGSFVGASASFPLTPRQGMKPGLVEIGGTAQFPLNFRTRVGSTNYLSADGGENLDFAYDAQQLLLNQGRFSAAYFATQLYRMRDAYQRYAAPEASNPRPASPTAALDAATPQP</sequence>
<protein>
    <recommendedName>
        <fullName evidence="5">Exopolysaccharide biosynthesis protein YbjH</fullName>
    </recommendedName>
</protein>